<dbReference type="InterPro" id="IPR000608">
    <property type="entry name" value="UBC"/>
</dbReference>
<evidence type="ECO:0000256" key="4">
    <source>
        <dbReference type="RuleBase" id="RU362109"/>
    </source>
</evidence>
<evidence type="ECO:0000259" key="5">
    <source>
        <dbReference type="PROSITE" id="PS50127"/>
    </source>
</evidence>
<evidence type="ECO:0000313" key="7">
    <source>
        <dbReference type="RefSeq" id="XP_034248994.1"/>
    </source>
</evidence>
<dbReference type="SMART" id="SM00212">
    <property type="entry name" value="UBCc"/>
    <property type="match status" value="1"/>
</dbReference>
<feature type="active site" description="Glycyl thioester intermediate" evidence="3">
    <location>
        <position position="87"/>
    </location>
</feature>
<feature type="domain" description="UBC core" evidence="5">
    <location>
        <begin position="3"/>
        <end position="149"/>
    </location>
</feature>
<dbReference type="GO" id="GO:0005524">
    <property type="term" value="F:ATP binding"/>
    <property type="evidence" value="ECO:0007669"/>
    <property type="project" value="UniProtKB-UniRule"/>
</dbReference>
<dbReference type="SUPFAM" id="SSF54495">
    <property type="entry name" value="UBC-like"/>
    <property type="match status" value="1"/>
</dbReference>
<name>A0A6P8ZUY3_THRPL</name>
<dbReference type="KEGG" id="tpal:117649918"/>
<dbReference type="PROSITE" id="PS00183">
    <property type="entry name" value="UBC_1"/>
    <property type="match status" value="1"/>
</dbReference>
<reference evidence="7" key="1">
    <citation type="submission" date="2025-08" db="UniProtKB">
        <authorList>
            <consortium name="RefSeq"/>
        </authorList>
    </citation>
    <scope>IDENTIFICATION</scope>
    <source>
        <tissue evidence="7">Total insect</tissue>
    </source>
</reference>
<gene>
    <name evidence="7" type="primary">LOC117649918</name>
</gene>
<evidence type="ECO:0000313" key="6">
    <source>
        <dbReference type="Proteomes" id="UP000515158"/>
    </source>
</evidence>
<dbReference type="OrthoDB" id="6881509at2759"/>
<dbReference type="InterPro" id="IPR023313">
    <property type="entry name" value="UBQ-conjugating_AS"/>
</dbReference>
<keyword evidence="6" id="KW-1185">Reference proteome</keyword>
<evidence type="ECO:0000256" key="2">
    <source>
        <dbReference type="ARBA" id="ARBA00022786"/>
    </source>
</evidence>
<dbReference type="InParanoid" id="A0A6P8ZUY3"/>
<evidence type="ECO:0000256" key="3">
    <source>
        <dbReference type="PROSITE-ProRule" id="PRU10133"/>
    </source>
</evidence>
<organism evidence="7">
    <name type="scientific">Thrips palmi</name>
    <name type="common">Melon thrips</name>
    <dbReference type="NCBI Taxonomy" id="161013"/>
    <lineage>
        <taxon>Eukaryota</taxon>
        <taxon>Metazoa</taxon>
        <taxon>Ecdysozoa</taxon>
        <taxon>Arthropoda</taxon>
        <taxon>Hexapoda</taxon>
        <taxon>Insecta</taxon>
        <taxon>Pterygota</taxon>
        <taxon>Neoptera</taxon>
        <taxon>Paraneoptera</taxon>
        <taxon>Thysanoptera</taxon>
        <taxon>Terebrantia</taxon>
        <taxon>Thripoidea</taxon>
        <taxon>Thripidae</taxon>
        <taxon>Thrips</taxon>
    </lineage>
</organism>
<dbReference type="GO" id="GO:0016740">
    <property type="term" value="F:transferase activity"/>
    <property type="evidence" value="ECO:0007669"/>
    <property type="project" value="UniProtKB-KW"/>
</dbReference>
<dbReference type="PROSITE" id="PS50127">
    <property type="entry name" value="UBC_2"/>
    <property type="match status" value="1"/>
</dbReference>
<accession>A0A6P8ZUY3</accession>
<keyword evidence="1" id="KW-0808">Transferase</keyword>
<keyword evidence="4" id="KW-0547">Nucleotide-binding</keyword>
<dbReference type="PANTHER" id="PTHR24067">
    <property type="entry name" value="UBIQUITIN-CONJUGATING ENZYME E2"/>
    <property type="match status" value="1"/>
</dbReference>
<keyword evidence="4" id="KW-0067">ATP-binding</keyword>
<proteinExistence type="inferred from homology"/>
<dbReference type="Gene3D" id="3.10.110.10">
    <property type="entry name" value="Ubiquitin Conjugating Enzyme"/>
    <property type="match status" value="1"/>
</dbReference>
<dbReference type="GeneID" id="117649918"/>
<dbReference type="AlphaFoldDB" id="A0A6P8ZUY3"/>
<comment type="similarity">
    <text evidence="4">Belongs to the ubiquitin-conjugating enzyme family.</text>
</comment>
<dbReference type="InterPro" id="IPR016135">
    <property type="entry name" value="UBQ-conjugating_enzyme/RWD"/>
</dbReference>
<dbReference type="Proteomes" id="UP000515158">
    <property type="component" value="Unplaced"/>
</dbReference>
<dbReference type="Pfam" id="PF00179">
    <property type="entry name" value="UQ_con"/>
    <property type="match status" value="1"/>
</dbReference>
<dbReference type="RefSeq" id="XP_034248994.1">
    <property type="nucleotide sequence ID" value="XM_034393103.1"/>
</dbReference>
<sequence>MAPKPGALMRDIAELAKNDEGIALVEIKQSMERILVSVPGPVSTPYESGTFLVRIHIPEEFPLKCPSFYFETNVFHPNVSPNDGKICVDRLAESWSPSITLKGSCRIISMLLSEPNPNSPLNTDAARMMEDDEEMYNRTVLVWTKHFANGIHSFPPYDDMIERLCELNVSPRRAVGLLTNSRWEVEEAAEVLMQD</sequence>
<protein>
    <submittedName>
        <fullName evidence="7">SUMO-conjugating enzyme UBC9-like</fullName>
    </submittedName>
</protein>
<keyword evidence="2 4" id="KW-0833">Ubl conjugation pathway</keyword>
<evidence type="ECO:0000256" key="1">
    <source>
        <dbReference type="ARBA" id="ARBA00022679"/>
    </source>
</evidence>
<dbReference type="InterPro" id="IPR050113">
    <property type="entry name" value="Ub_conjugating_enzyme"/>
</dbReference>